<comment type="caution">
    <text evidence="1">The sequence shown here is derived from an EMBL/GenBank/DDBJ whole genome shotgun (WGS) entry which is preliminary data.</text>
</comment>
<organism evidence="1 2">
    <name type="scientific">Bifidobacterium longum subsp. infantis</name>
    <dbReference type="NCBI Taxonomy" id="1682"/>
    <lineage>
        <taxon>Bacteria</taxon>
        <taxon>Bacillati</taxon>
        <taxon>Actinomycetota</taxon>
        <taxon>Actinomycetes</taxon>
        <taxon>Bifidobacteriales</taxon>
        <taxon>Bifidobacteriaceae</taxon>
        <taxon>Bifidobacterium</taxon>
    </lineage>
</organism>
<evidence type="ECO:0000313" key="2">
    <source>
        <dbReference type="Proteomes" id="UP000043107"/>
    </source>
</evidence>
<name>A0ABP1XAB0_BIFLI</name>
<dbReference type="EMBL" id="CCWP01000035">
    <property type="protein sequence ID" value="CEF02994.1"/>
    <property type="molecule type" value="Genomic_DNA"/>
</dbReference>
<proteinExistence type="predicted"/>
<reference evidence="1 2" key="1">
    <citation type="submission" date="2014-09" db="EMBL/GenBank/DDBJ databases">
        <authorList>
            <person name="Bertelli C."/>
        </authorList>
    </citation>
    <scope>NUCLEOTIDE SEQUENCE [LARGE SCALE GENOMIC DNA]</scope>
    <source>
        <strain evidence="1 2">BIC1401111250</strain>
    </source>
</reference>
<gene>
    <name evidence="1" type="ORF">BLIC_c01681</name>
</gene>
<sequence length="123" mass="13935">MPTHVSQSVRELKELGRNLYAAMRSDFEVNSNASALPLDYFERIVTWYQAHKGDATMMDDVMEACGRAGLSASDADELRDYADTLFQDGKLKVERLWELTSESMDEWGDSTPVPSRYTDAKKC</sequence>
<dbReference type="RefSeq" id="WP_012577851.1">
    <property type="nucleotide sequence ID" value="NZ_CBCRZZ010000006.1"/>
</dbReference>
<evidence type="ECO:0000313" key="1">
    <source>
        <dbReference type="EMBL" id="CEF02994.1"/>
    </source>
</evidence>
<protein>
    <submittedName>
        <fullName evidence="1">Uncharacterized protein</fullName>
    </submittedName>
</protein>
<keyword evidence="2" id="KW-1185">Reference proteome</keyword>
<dbReference type="Proteomes" id="UP000043107">
    <property type="component" value="Unassembled WGS sequence"/>
</dbReference>
<accession>A0ABP1XAB0</accession>